<organism evidence="1 2">
    <name type="scientific">Rozella allomycis (strain CSF55)</name>
    <dbReference type="NCBI Taxonomy" id="988480"/>
    <lineage>
        <taxon>Eukaryota</taxon>
        <taxon>Fungi</taxon>
        <taxon>Fungi incertae sedis</taxon>
        <taxon>Cryptomycota</taxon>
        <taxon>Cryptomycota incertae sedis</taxon>
        <taxon>Rozella</taxon>
    </lineage>
</organism>
<evidence type="ECO:0000313" key="2">
    <source>
        <dbReference type="Proteomes" id="UP000030755"/>
    </source>
</evidence>
<dbReference type="AlphaFoldDB" id="A0A075B0H5"/>
<evidence type="ECO:0000313" key="1">
    <source>
        <dbReference type="EMBL" id="EPZ35880.1"/>
    </source>
</evidence>
<protein>
    <submittedName>
        <fullName evidence="1">Uncharacterized protein</fullName>
    </submittedName>
</protein>
<gene>
    <name evidence="1" type="ORF">O9G_006171</name>
</gene>
<name>A0A075B0H5_ROZAC</name>
<proteinExistence type="predicted"/>
<dbReference type="HOGENOM" id="CLU_3051678_0_0_1"/>
<dbReference type="Proteomes" id="UP000030755">
    <property type="component" value="Unassembled WGS sequence"/>
</dbReference>
<sequence>MVQSGSGKEHQFSKMSVEEKQWNLPHLKGQVDSEEEHRFPKRFRWILKGNHRII</sequence>
<accession>A0A075B0H5</accession>
<keyword evidence="2" id="KW-1185">Reference proteome</keyword>
<dbReference type="EMBL" id="KE560732">
    <property type="protein sequence ID" value="EPZ35880.1"/>
    <property type="molecule type" value="Genomic_DNA"/>
</dbReference>
<reference evidence="1 2" key="1">
    <citation type="journal article" date="2013" name="Curr. Biol.">
        <title>Shared signatures of parasitism and phylogenomics unite Cryptomycota and microsporidia.</title>
        <authorList>
            <person name="James T.Y."/>
            <person name="Pelin A."/>
            <person name="Bonen L."/>
            <person name="Ahrendt S."/>
            <person name="Sain D."/>
            <person name="Corradi N."/>
            <person name="Stajich J.E."/>
        </authorList>
    </citation>
    <scope>NUCLEOTIDE SEQUENCE [LARGE SCALE GENOMIC DNA]</scope>
    <source>
        <strain evidence="1 2">CSF55</strain>
    </source>
</reference>